<dbReference type="RefSeq" id="WP_203386016.1">
    <property type="nucleotide sequence ID" value="NZ_CP064781.1"/>
</dbReference>
<reference evidence="13" key="1">
    <citation type="submission" date="2020-11" db="EMBL/GenBank/DDBJ databases">
        <title>Azospira restricta DSM 18626 genome sequence.</title>
        <authorList>
            <person name="Moe W.M."/>
        </authorList>
    </citation>
    <scope>NUCLEOTIDE SEQUENCE</scope>
    <source>
        <strain evidence="13">DSM 18626</strain>
    </source>
</reference>
<dbReference type="SUPFAM" id="SSF51735">
    <property type="entry name" value="NAD(P)-binding Rossmann-fold domains"/>
    <property type="match status" value="1"/>
</dbReference>
<organism evidence="13 14">
    <name type="scientific">Azospira restricta</name>
    <dbReference type="NCBI Taxonomy" id="404405"/>
    <lineage>
        <taxon>Bacteria</taxon>
        <taxon>Pseudomonadati</taxon>
        <taxon>Pseudomonadota</taxon>
        <taxon>Betaproteobacteria</taxon>
        <taxon>Rhodocyclales</taxon>
        <taxon>Rhodocyclaceae</taxon>
        <taxon>Azospira</taxon>
    </lineage>
</organism>
<dbReference type="InterPro" id="IPR013328">
    <property type="entry name" value="6PGD_dom2"/>
</dbReference>
<evidence type="ECO:0000259" key="12">
    <source>
        <dbReference type="Pfam" id="PF08546"/>
    </source>
</evidence>
<dbReference type="SUPFAM" id="SSF48179">
    <property type="entry name" value="6-phosphogluconate dehydrogenase C-terminal domain-like"/>
    <property type="match status" value="1"/>
</dbReference>
<dbReference type="KEGG" id="ares:IWH25_11895"/>
<comment type="similarity">
    <text evidence="2 10">Belongs to the ketopantoate reductase family.</text>
</comment>
<dbReference type="FunFam" id="1.10.1040.10:FF:000017">
    <property type="entry name" value="2-dehydropantoate 2-reductase"/>
    <property type="match status" value="1"/>
</dbReference>
<evidence type="ECO:0000256" key="6">
    <source>
        <dbReference type="ARBA" id="ARBA00022857"/>
    </source>
</evidence>
<dbReference type="InterPro" id="IPR003710">
    <property type="entry name" value="ApbA"/>
</dbReference>
<dbReference type="InterPro" id="IPR036291">
    <property type="entry name" value="NAD(P)-bd_dom_sf"/>
</dbReference>
<name>A0A974SMR3_9RHOO</name>
<evidence type="ECO:0000256" key="8">
    <source>
        <dbReference type="ARBA" id="ARBA00032024"/>
    </source>
</evidence>
<dbReference type="NCBIfam" id="TIGR00745">
    <property type="entry name" value="apbA_panE"/>
    <property type="match status" value="1"/>
</dbReference>
<dbReference type="Proteomes" id="UP000663444">
    <property type="component" value="Chromosome"/>
</dbReference>
<gene>
    <name evidence="13" type="ORF">IWH25_11895</name>
</gene>
<dbReference type="InterPro" id="IPR008927">
    <property type="entry name" value="6-PGluconate_DH-like_C_sf"/>
</dbReference>
<dbReference type="InterPro" id="IPR013752">
    <property type="entry name" value="KPA_reductase"/>
</dbReference>
<evidence type="ECO:0000313" key="13">
    <source>
        <dbReference type="EMBL" id="QRJ62484.1"/>
    </source>
</evidence>
<evidence type="ECO:0000256" key="9">
    <source>
        <dbReference type="ARBA" id="ARBA00048793"/>
    </source>
</evidence>
<feature type="domain" description="Ketopantoate reductase N-terminal" evidence="11">
    <location>
        <begin position="3"/>
        <end position="148"/>
    </location>
</feature>
<dbReference type="Pfam" id="PF02558">
    <property type="entry name" value="ApbA"/>
    <property type="match status" value="1"/>
</dbReference>
<dbReference type="Pfam" id="PF08546">
    <property type="entry name" value="ApbA_C"/>
    <property type="match status" value="1"/>
</dbReference>
<evidence type="ECO:0000256" key="7">
    <source>
        <dbReference type="ARBA" id="ARBA00023002"/>
    </source>
</evidence>
<dbReference type="AlphaFoldDB" id="A0A974SMR3"/>
<evidence type="ECO:0000256" key="3">
    <source>
        <dbReference type="ARBA" id="ARBA00013014"/>
    </source>
</evidence>
<feature type="domain" description="Ketopantoate reductase C-terminal" evidence="12">
    <location>
        <begin position="170"/>
        <end position="293"/>
    </location>
</feature>
<keyword evidence="14" id="KW-1185">Reference proteome</keyword>
<evidence type="ECO:0000256" key="10">
    <source>
        <dbReference type="RuleBase" id="RU362068"/>
    </source>
</evidence>
<dbReference type="InterPro" id="IPR051402">
    <property type="entry name" value="KPR-Related"/>
</dbReference>
<dbReference type="Gene3D" id="3.40.50.720">
    <property type="entry name" value="NAD(P)-binding Rossmann-like Domain"/>
    <property type="match status" value="1"/>
</dbReference>
<proteinExistence type="inferred from homology"/>
<dbReference type="GO" id="GO:0008677">
    <property type="term" value="F:2-dehydropantoate 2-reductase activity"/>
    <property type="evidence" value="ECO:0007669"/>
    <property type="project" value="UniProtKB-EC"/>
</dbReference>
<comment type="pathway">
    <text evidence="1 10">Cofactor biosynthesis; (R)-pantothenate biosynthesis; (R)-pantoate from 3-methyl-2-oxobutanoate: step 2/2.</text>
</comment>
<keyword evidence="5 10" id="KW-0566">Pantothenate biosynthesis</keyword>
<dbReference type="Gene3D" id="1.10.1040.10">
    <property type="entry name" value="N-(1-d-carboxylethyl)-l-norvaline Dehydrogenase, domain 2"/>
    <property type="match status" value="1"/>
</dbReference>
<evidence type="ECO:0000256" key="1">
    <source>
        <dbReference type="ARBA" id="ARBA00004994"/>
    </source>
</evidence>
<evidence type="ECO:0000256" key="5">
    <source>
        <dbReference type="ARBA" id="ARBA00022655"/>
    </source>
</evidence>
<dbReference type="PANTHER" id="PTHR21708">
    <property type="entry name" value="PROBABLE 2-DEHYDROPANTOATE 2-REDUCTASE"/>
    <property type="match status" value="1"/>
</dbReference>
<dbReference type="GO" id="GO:0005737">
    <property type="term" value="C:cytoplasm"/>
    <property type="evidence" value="ECO:0007669"/>
    <property type="project" value="TreeGrafter"/>
</dbReference>
<dbReference type="InterPro" id="IPR013332">
    <property type="entry name" value="KPR_N"/>
</dbReference>
<evidence type="ECO:0000259" key="11">
    <source>
        <dbReference type="Pfam" id="PF02558"/>
    </source>
</evidence>
<dbReference type="GO" id="GO:0015940">
    <property type="term" value="P:pantothenate biosynthetic process"/>
    <property type="evidence" value="ECO:0007669"/>
    <property type="project" value="UniProtKB-KW"/>
</dbReference>
<evidence type="ECO:0000256" key="2">
    <source>
        <dbReference type="ARBA" id="ARBA00007870"/>
    </source>
</evidence>
<comment type="catalytic activity">
    <reaction evidence="9 10">
        <text>(R)-pantoate + NADP(+) = 2-dehydropantoate + NADPH + H(+)</text>
        <dbReference type="Rhea" id="RHEA:16233"/>
        <dbReference type="ChEBI" id="CHEBI:11561"/>
        <dbReference type="ChEBI" id="CHEBI:15378"/>
        <dbReference type="ChEBI" id="CHEBI:15980"/>
        <dbReference type="ChEBI" id="CHEBI:57783"/>
        <dbReference type="ChEBI" id="CHEBI:58349"/>
        <dbReference type="EC" id="1.1.1.169"/>
    </reaction>
</comment>
<dbReference type="EMBL" id="CP064781">
    <property type="protein sequence ID" value="QRJ62484.1"/>
    <property type="molecule type" value="Genomic_DNA"/>
</dbReference>
<keyword evidence="7 10" id="KW-0560">Oxidoreductase</keyword>
<sequence length="298" mass="31423">MKIAIMGAGAVGCYYGGMLARAGHEVVLIGRQGHVDAIRRHGLLLDTRSFREHVAVAADTDAAAVRGAEIILCCVKSTDTQQAARAMAPHLAADARVLSLQNGVDNAERLQAELPQRVAPAVVYVASEMAGPGHVRHHGRGELVVGPATLTDEQTRQFVAAGIPIVVSDNVAGALWAKLVLNCAWNALSAITQTPYGKLWQSAEVQAVMRDAVAECLAVAAAEGVTLPDDAWTAIVRIAETMPGQLSSTAQDLARQKCSEIDHLNGYVVRRGEAHGIATPVNRTLHALVKVLESGFAA</sequence>
<dbReference type="EC" id="1.1.1.169" evidence="3 10"/>
<accession>A0A974SMR3</accession>
<evidence type="ECO:0000256" key="4">
    <source>
        <dbReference type="ARBA" id="ARBA00019465"/>
    </source>
</evidence>
<comment type="function">
    <text evidence="10">Catalyzes the NADPH-dependent reduction of ketopantoate into pantoic acid.</text>
</comment>
<evidence type="ECO:0000313" key="14">
    <source>
        <dbReference type="Proteomes" id="UP000663444"/>
    </source>
</evidence>
<dbReference type="PANTHER" id="PTHR21708:SF26">
    <property type="entry name" value="2-DEHYDROPANTOATE 2-REDUCTASE"/>
    <property type="match status" value="1"/>
</dbReference>
<protein>
    <recommendedName>
        <fullName evidence="4 10">2-dehydropantoate 2-reductase</fullName>
        <ecNumber evidence="3 10">1.1.1.169</ecNumber>
    </recommendedName>
    <alternativeName>
        <fullName evidence="8 10">Ketopantoate reductase</fullName>
    </alternativeName>
</protein>
<keyword evidence="6 10" id="KW-0521">NADP</keyword>